<evidence type="ECO:0000313" key="2">
    <source>
        <dbReference type="EMBL" id="KAI9563790.1"/>
    </source>
</evidence>
<name>A0AAD5Q1X5_9CRUS</name>
<sequence>MTSLLGGNPQRKKRVIKLGKTRVTYVGWKPGTSSKQNTGQQQQQKKLIPPDSDVKTKAEKQLDDVITLRVSGKYAHAQVALTSTNGAKHVRPEMGGPLSRTQECYLCTRLATNEIIQPGNNHSNEYCHVRS</sequence>
<proteinExistence type="predicted"/>
<keyword evidence="3" id="KW-1185">Reference proteome</keyword>
<organism evidence="2 3">
    <name type="scientific">Daphnia sinensis</name>
    <dbReference type="NCBI Taxonomy" id="1820382"/>
    <lineage>
        <taxon>Eukaryota</taxon>
        <taxon>Metazoa</taxon>
        <taxon>Ecdysozoa</taxon>
        <taxon>Arthropoda</taxon>
        <taxon>Crustacea</taxon>
        <taxon>Branchiopoda</taxon>
        <taxon>Diplostraca</taxon>
        <taxon>Cladocera</taxon>
        <taxon>Anomopoda</taxon>
        <taxon>Daphniidae</taxon>
        <taxon>Daphnia</taxon>
        <taxon>Daphnia similis group</taxon>
    </lineage>
</organism>
<accession>A0AAD5Q1X5</accession>
<evidence type="ECO:0000313" key="3">
    <source>
        <dbReference type="Proteomes" id="UP000820818"/>
    </source>
</evidence>
<dbReference type="AlphaFoldDB" id="A0AAD5Q1X5"/>
<dbReference type="Proteomes" id="UP000820818">
    <property type="component" value="Linkage Group LG2"/>
</dbReference>
<comment type="caution">
    <text evidence="2">The sequence shown here is derived from an EMBL/GenBank/DDBJ whole genome shotgun (WGS) entry which is preliminary data.</text>
</comment>
<feature type="compositionally biased region" description="Low complexity" evidence="1">
    <location>
        <begin position="31"/>
        <end position="45"/>
    </location>
</feature>
<reference evidence="2 3" key="1">
    <citation type="submission" date="2022-05" db="EMBL/GenBank/DDBJ databases">
        <title>A multi-omics perspective on studying reproductive biology in Daphnia sinensis.</title>
        <authorList>
            <person name="Jia J."/>
        </authorList>
    </citation>
    <scope>NUCLEOTIDE SEQUENCE [LARGE SCALE GENOMIC DNA]</scope>
    <source>
        <strain evidence="2 3">WSL</strain>
    </source>
</reference>
<dbReference type="EMBL" id="WJBH02000002">
    <property type="protein sequence ID" value="KAI9563790.1"/>
    <property type="molecule type" value="Genomic_DNA"/>
</dbReference>
<gene>
    <name evidence="2" type="ORF">GHT06_011255</name>
</gene>
<protein>
    <submittedName>
        <fullName evidence="2">Uncharacterized protein</fullName>
    </submittedName>
</protein>
<feature type="region of interest" description="Disordered" evidence="1">
    <location>
        <begin position="27"/>
        <end position="56"/>
    </location>
</feature>
<evidence type="ECO:0000256" key="1">
    <source>
        <dbReference type="SAM" id="MobiDB-lite"/>
    </source>
</evidence>